<dbReference type="RefSeq" id="WP_236332976.1">
    <property type="nucleotide sequence ID" value="NZ_JAKIJS010000001.1"/>
</dbReference>
<dbReference type="Gene3D" id="3.40.630.30">
    <property type="match status" value="1"/>
</dbReference>
<dbReference type="EMBL" id="JAKIJS010000001">
    <property type="protein sequence ID" value="MCF6137408.1"/>
    <property type="molecule type" value="Genomic_DNA"/>
</dbReference>
<gene>
    <name evidence="2" type="ORF">L2716_06670</name>
</gene>
<evidence type="ECO:0000313" key="3">
    <source>
        <dbReference type="Proteomes" id="UP001649381"/>
    </source>
</evidence>
<dbReference type="SUPFAM" id="SSF55729">
    <property type="entry name" value="Acyl-CoA N-acyltransferases (Nat)"/>
    <property type="match status" value="1"/>
</dbReference>
<comment type="caution">
    <text evidence="2">The sequence shown here is derived from an EMBL/GenBank/DDBJ whole genome shotgun (WGS) entry which is preliminary data.</text>
</comment>
<keyword evidence="1" id="KW-0175">Coiled coil</keyword>
<keyword evidence="3" id="KW-1185">Reference proteome</keyword>
<evidence type="ECO:0008006" key="4">
    <source>
        <dbReference type="Google" id="ProtNLM"/>
    </source>
</evidence>
<evidence type="ECO:0000313" key="2">
    <source>
        <dbReference type="EMBL" id="MCF6137408.1"/>
    </source>
</evidence>
<dbReference type="InterPro" id="IPR016181">
    <property type="entry name" value="Acyl_CoA_acyltransferase"/>
</dbReference>
<sequence>MSLLVREPFADESNRDLEEMEMQVFRMQDDIKRIAKKWDVVGIDHSKEDNLVIVYKHEEEERCNIMINDCESAFRGVWDFAVQALFPDRDRIHIGDIKGPENKGYGSICIDYLKELAQDKNIPYITGDISERDWDHLERLIHFYEKHNFTVDVDYEEKWGHITWKQGH</sequence>
<name>A0ABS9H0V9_9BACL</name>
<dbReference type="Proteomes" id="UP001649381">
    <property type="component" value="Unassembled WGS sequence"/>
</dbReference>
<protein>
    <recommendedName>
        <fullName evidence="4">GNAT family N-acetyltransferase</fullName>
    </recommendedName>
</protein>
<proteinExistence type="predicted"/>
<evidence type="ECO:0000256" key="1">
    <source>
        <dbReference type="SAM" id="Coils"/>
    </source>
</evidence>
<reference evidence="2 3" key="1">
    <citation type="submission" date="2022-01" db="EMBL/GenBank/DDBJ databases">
        <title>Alkalihalobacillus sp. EGI L200015, a novel bacterium isolated from a salt lake sediment.</title>
        <authorList>
            <person name="Gao L."/>
            <person name="Fang B.-Z."/>
            <person name="Li W.-J."/>
        </authorList>
    </citation>
    <scope>NUCLEOTIDE SEQUENCE [LARGE SCALE GENOMIC DNA]</scope>
    <source>
        <strain evidence="2 3">KCTC 12718</strain>
    </source>
</reference>
<feature type="coiled-coil region" evidence="1">
    <location>
        <begin position="10"/>
        <end position="37"/>
    </location>
</feature>
<accession>A0ABS9H0V9</accession>
<organism evidence="2 3">
    <name type="scientific">Pseudalkalibacillus berkeleyi</name>
    <dbReference type="NCBI Taxonomy" id="1069813"/>
    <lineage>
        <taxon>Bacteria</taxon>
        <taxon>Bacillati</taxon>
        <taxon>Bacillota</taxon>
        <taxon>Bacilli</taxon>
        <taxon>Bacillales</taxon>
        <taxon>Fictibacillaceae</taxon>
        <taxon>Pseudalkalibacillus</taxon>
    </lineage>
</organism>